<accession>A0A2V1AS63</accession>
<reference evidence="1 2" key="1">
    <citation type="submission" date="2017-12" db="EMBL/GenBank/DDBJ databases">
        <title>Genome Sequence of a Multidrug-Resistant Candida haemulonii Isolate from a Patient with Chronic Leg Ulcers in Israel.</title>
        <authorList>
            <person name="Chow N.A."/>
            <person name="Gade L."/>
            <person name="Batra D."/>
            <person name="Rowe L.A."/>
            <person name="Ben-Ami R."/>
            <person name="Loparev V.N."/>
            <person name="Litvintseva A.P."/>
        </authorList>
    </citation>
    <scope>NUCLEOTIDE SEQUENCE [LARGE SCALE GENOMIC DNA]</scope>
    <source>
        <strain evidence="1 2">B11899</strain>
    </source>
</reference>
<dbReference type="VEuPathDB" id="FungiDB:CXQ85_002376"/>
<dbReference type="Proteomes" id="UP000244309">
    <property type="component" value="Unassembled WGS sequence"/>
</dbReference>
<comment type="caution">
    <text evidence="1">The sequence shown here is derived from an EMBL/GenBank/DDBJ whole genome shotgun (WGS) entry which is preliminary data.</text>
</comment>
<proteinExistence type="predicted"/>
<gene>
    <name evidence="1" type="ORF">CXQ85_002376</name>
</gene>
<sequence length="162" mass="18936">MAGSEIYIRQLASREHLEKETTHNFYRRIFNPDSFVYTSLMNEDPANMFPSLLPLTDIMTIKIALKDSLVGDETNFDEFKRDPCLRALEDFSGIEITPFDFVDFRSDTLSRLSEDWTSGMYHGLGPYCPSESHSRRFLTYVKRAKKGSFKNTRFAYHDMFNE</sequence>
<protein>
    <submittedName>
        <fullName evidence="1">Uncharacterized protein</fullName>
    </submittedName>
</protein>
<name>A0A2V1AS63_9ASCO</name>
<dbReference type="AlphaFoldDB" id="A0A2V1AS63"/>
<evidence type="ECO:0000313" key="2">
    <source>
        <dbReference type="Proteomes" id="UP000244309"/>
    </source>
</evidence>
<dbReference type="EMBL" id="PKFO01000003">
    <property type="protein sequence ID" value="PVH20582.1"/>
    <property type="molecule type" value="Genomic_DNA"/>
</dbReference>
<organism evidence="1 2">
    <name type="scientific">Candidozyma haemuli</name>
    <dbReference type="NCBI Taxonomy" id="45357"/>
    <lineage>
        <taxon>Eukaryota</taxon>
        <taxon>Fungi</taxon>
        <taxon>Dikarya</taxon>
        <taxon>Ascomycota</taxon>
        <taxon>Saccharomycotina</taxon>
        <taxon>Pichiomycetes</taxon>
        <taxon>Metschnikowiaceae</taxon>
        <taxon>Candidozyma</taxon>
    </lineage>
</organism>
<dbReference type="GeneID" id="37007707"/>
<keyword evidence="2" id="KW-1185">Reference proteome</keyword>
<dbReference type="RefSeq" id="XP_025341522.1">
    <property type="nucleotide sequence ID" value="XM_025486057.1"/>
</dbReference>
<evidence type="ECO:0000313" key="1">
    <source>
        <dbReference type="EMBL" id="PVH20582.1"/>
    </source>
</evidence>